<feature type="transmembrane region" description="Helical" evidence="1">
    <location>
        <begin position="193"/>
        <end position="217"/>
    </location>
</feature>
<accession>A0A9D8KGE5</accession>
<feature type="transmembrane region" description="Helical" evidence="1">
    <location>
        <begin position="55"/>
        <end position="76"/>
    </location>
</feature>
<comment type="caution">
    <text evidence="2">The sequence shown here is derived from an EMBL/GenBank/DDBJ whole genome shotgun (WGS) entry which is preliminary data.</text>
</comment>
<evidence type="ECO:0000313" key="3">
    <source>
        <dbReference type="Proteomes" id="UP000809273"/>
    </source>
</evidence>
<reference evidence="2" key="2">
    <citation type="submission" date="2021-01" db="EMBL/GenBank/DDBJ databases">
        <authorList>
            <person name="Hahn C.R."/>
            <person name="Youssef N.H."/>
            <person name="Elshahed M."/>
        </authorList>
    </citation>
    <scope>NUCLEOTIDE SEQUENCE</scope>
    <source>
        <strain evidence="2">Zod_Metabat.24</strain>
    </source>
</reference>
<dbReference type="EMBL" id="JAFGIX010000054">
    <property type="protein sequence ID" value="MBN1573702.1"/>
    <property type="molecule type" value="Genomic_DNA"/>
</dbReference>
<feature type="transmembrane region" description="Helical" evidence="1">
    <location>
        <begin position="223"/>
        <end position="251"/>
    </location>
</feature>
<feature type="transmembrane region" description="Helical" evidence="1">
    <location>
        <begin position="23"/>
        <end position="43"/>
    </location>
</feature>
<proteinExistence type="predicted"/>
<keyword evidence="1" id="KW-1133">Transmembrane helix</keyword>
<feature type="transmembrane region" description="Helical" evidence="1">
    <location>
        <begin position="157"/>
        <end position="181"/>
    </location>
</feature>
<keyword evidence="1" id="KW-0812">Transmembrane</keyword>
<evidence type="ECO:0000256" key="1">
    <source>
        <dbReference type="SAM" id="Phobius"/>
    </source>
</evidence>
<reference evidence="2" key="1">
    <citation type="journal article" date="2021" name="Environ. Microbiol.">
        <title>Genomic characterization of three novel Desulfobacterota classes expand the metabolic and phylogenetic diversity of the phylum.</title>
        <authorList>
            <person name="Murphy C.L."/>
            <person name="Biggerstaff J."/>
            <person name="Eichhorn A."/>
            <person name="Ewing E."/>
            <person name="Shahan R."/>
            <person name="Soriano D."/>
            <person name="Stewart S."/>
            <person name="VanMol K."/>
            <person name="Walker R."/>
            <person name="Walters P."/>
            <person name="Elshahed M.S."/>
            <person name="Youssef N.H."/>
        </authorList>
    </citation>
    <scope>NUCLEOTIDE SEQUENCE</scope>
    <source>
        <strain evidence="2">Zod_Metabat.24</strain>
    </source>
</reference>
<evidence type="ECO:0000313" key="2">
    <source>
        <dbReference type="EMBL" id="MBN1573702.1"/>
    </source>
</evidence>
<dbReference type="Proteomes" id="UP000809273">
    <property type="component" value="Unassembled WGS sequence"/>
</dbReference>
<gene>
    <name evidence="2" type="ORF">JW984_10955</name>
</gene>
<keyword evidence="1" id="KW-0472">Membrane</keyword>
<organism evidence="2 3">
    <name type="scientific">Candidatus Zymogenus saltonus</name>
    <dbReference type="NCBI Taxonomy" id="2844893"/>
    <lineage>
        <taxon>Bacteria</taxon>
        <taxon>Deltaproteobacteria</taxon>
        <taxon>Candidatus Zymogenia</taxon>
        <taxon>Candidatus Zymogeniales</taxon>
        <taxon>Candidatus Zymogenaceae</taxon>
        <taxon>Candidatus Zymogenus</taxon>
    </lineage>
</organism>
<name>A0A9D8KGE5_9DELT</name>
<sequence length="399" mass="44908">MVKEKAHKIDSFVKRSEMIASEISTMVGIAINPLLGMVCVGGFEFYKAKTKSEPLSWYNSLWFLIPAALILLIIALKDTIGEALPPLKKFLDGFELVEHKVFAVLAFSSRVPSIVDSLNAPLSKYVSSILDNFGIATAYAATSGGLAGGVGDGVSNIISIVAVILIVLFCAVIFFVVWLTSGVVETLSFLSPIPFAGLLLKIVRLLLLFFFTVLSILSVFLGFIISMIIVLLCIKLAGWSFRLSVFGIVIFKDNITMKWKRFDVRGEKHIRVFSSKNIESVKNRSYGRFIKEGDKLVFLYKPFLVFKERSIFIDERPDNLKIAKGLLYPSVVIFDSISNSHTLLFHLRPMYRNHEENVAELIGIQKDVHQLWVVTKLRGIWRWIKDQISEEHLVKVENI</sequence>
<protein>
    <submittedName>
        <fullName evidence="2">Uncharacterized protein</fullName>
    </submittedName>
</protein>
<dbReference type="AlphaFoldDB" id="A0A9D8KGE5"/>